<evidence type="ECO:0000313" key="1">
    <source>
        <dbReference type="EMBL" id="KAG9070355.1"/>
    </source>
</evidence>
<dbReference type="EMBL" id="JAHRHY010000004">
    <property type="protein sequence ID" value="KAG9070355.1"/>
    <property type="molecule type" value="Genomic_DNA"/>
</dbReference>
<dbReference type="InterPro" id="IPR032675">
    <property type="entry name" value="LRR_dom_sf"/>
</dbReference>
<proteinExistence type="predicted"/>
<comment type="caution">
    <text evidence="1">The sequence shown here is derived from an EMBL/GenBank/DDBJ whole genome shotgun (WGS) entry which is preliminary data.</text>
</comment>
<sequence>MDVNSFSVILKALKPQSVQIEVDIGDGQDSGERWIRCRQRKAVPERCFRPTPHSLRRFYLVFHNLRLHRRTGHLQQHTTLLIYVYSELIFRRLFGLVLELPNLESLRMSSRMTRVTRVVLDALLNKDNLTSLVELDLDLMPFQGKGLVHLHSLYPRLTRLRKLGLAGSWYLEETGAHISGQSNPDPWKLESLRTPRQHLRILRMCGHLRRLGLTHNQHAVEPTSLSPLFSCPEPQELIIARRGFNFLDFGRTLPHLYALTLLKISISRQEQFLQLHILTDKHITPALRHLEVTYRSATASGLEHLLAACQDLMLTILVTRKKMEVFVLEGVAIEAAIDGK</sequence>
<evidence type="ECO:0000313" key="2">
    <source>
        <dbReference type="Proteomes" id="UP000707451"/>
    </source>
</evidence>
<name>A0A9P7XZW0_9FUNG</name>
<dbReference type="SUPFAM" id="SSF52047">
    <property type="entry name" value="RNI-like"/>
    <property type="match status" value="1"/>
</dbReference>
<accession>A0A9P7XZW0</accession>
<dbReference type="AlphaFoldDB" id="A0A9P7XZW0"/>
<protein>
    <submittedName>
        <fullName evidence="1">Uncharacterized protein</fullName>
    </submittedName>
</protein>
<gene>
    <name evidence="1" type="ORF">KI688_009692</name>
</gene>
<dbReference type="OrthoDB" id="10450926at2759"/>
<organism evidence="1 2">
    <name type="scientific">Linnemannia hyalina</name>
    <dbReference type="NCBI Taxonomy" id="64524"/>
    <lineage>
        <taxon>Eukaryota</taxon>
        <taxon>Fungi</taxon>
        <taxon>Fungi incertae sedis</taxon>
        <taxon>Mucoromycota</taxon>
        <taxon>Mortierellomycotina</taxon>
        <taxon>Mortierellomycetes</taxon>
        <taxon>Mortierellales</taxon>
        <taxon>Mortierellaceae</taxon>
        <taxon>Linnemannia</taxon>
    </lineage>
</organism>
<dbReference type="Proteomes" id="UP000707451">
    <property type="component" value="Unassembled WGS sequence"/>
</dbReference>
<reference evidence="1" key="1">
    <citation type="submission" date="2021-06" db="EMBL/GenBank/DDBJ databases">
        <title>Genome Sequence of Mortierella hyaline Strain SCG-10, a Cold-Adapted, Nitrate-Reducing Fungus Isolated from Soil in Minnesota, USA.</title>
        <authorList>
            <person name="Aldossari N."/>
        </authorList>
    </citation>
    <scope>NUCLEOTIDE SEQUENCE</scope>
    <source>
        <strain evidence="1">SCG-10</strain>
    </source>
</reference>
<keyword evidence="2" id="KW-1185">Reference proteome</keyword>
<dbReference type="Gene3D" id="3.80.10.10">
    <property type="entry name" value="Ribonuclease Inhibitor"/>
    <property type="match status" value="1"/>
</dbReference>